<feature type="binding site" evidence="3">
    <location>
        <position position="331"/>
    </location>
    <ligand>
        <name>Mg(2+)</name>
        <dbReference type="ChEBI" id="CHEBI:18420"/>
        <label>1</label>
    </ligand>
</feature>
<dbReference type="AlphaFoldDB" id="A0A5J5K5T1"/>
<dbReference type="InterPro" id="IPR050792">
    <property type="entry name" value="ADP-ribosylglycohydrolase"/>
</dbReference>
<feature type="compositionally biased region" description="Basic residues" evidence="4">
    <location>
        <begin position="1"/>
        <end position="18"/>
    </location>
</feature>
<dbReference type="PANTHER" id="PTHR16222">
    <property type="entry name" value="ADP-RIBOSYLGLYCOHYDROLASE"/>
    <property type="match status" value="1"/>
</dbReference>
<dbReference type="Gene3D" id="1.10.4080.10">
    <property type="entry name" value="ADP-ribosylation/Crystallin J1"/>
    <property type="match status" value="1"/>
</dbReference>
<comment type="caution">
    <text evidence="5">The sequence shown here is derived from an EMBL/GenBank/DDBJ whole genome shotgun (WGS) entry which is preliminary data.</text>
</comment>
<dbReference type="Proteomes" id="UP000327011">
    <property type="component" value="Unassembled WGS sequence"/>
</dbReference>
<feature type="region of interest" description="Disordered" evidence="4">
    <location>
        <begin position="1"/>
        <end position="40"/>
    </location>
</feature>
<comment type="similarity">
    <text evidence="1">Belongs to the ADP-ribosylglycohydrolase family.</text>
</comment>
<evidence type="ECO:0000256" key="3">
    <source>
        <dbReference type="PIRSR" id="PIRSR605502-1"/>
    </source>
</evidence>
<dbReference type="PANTHER" id="PTHR16222:SF24">
    <property type="entry name" value="ADP-RIBOSYLHYDROLASE ARH3"/>
    <property type="match status" value="1"/>
</dbReference>
<evidence type="ECO:0000256" key="1">
    <source>
        <dbReference type="ARBA" id="ARBA00010702"/>
    </source>
</evidence>
<feature type="binding site" evidence="3">
    <location>
        <position position="328"/>
    </location>
    <ligand>
        <name>Mg(2+)</name>
        <dbReference type="ChEBI" id="CHEBI:18420"/>
        <label>1</label>
    </ligand>
</feature>
<keyword evidence="3" id="KW-0479">Metal-binding</keyword>
<feature type="binding site" evidence="3">
    <location>
        <position position="100"/>
    </location>
    <ligand>
        <name>Mg(2+)</name>
        <dbReference type="ChEBI" id="CHEBI:18420"/>
        <label>1</label>
    </ligand>
</feature>
<gene>
    <name evidence="5" type="ORF">F5972_10110</name>
</gene>
<keyword evidence="6" id="KW-1185">Reference proteome</keyword>
<evidence type="ECO:0000256" key="4">
    <source>
        <dbReference type="SAM" id="MobiDB-lite"/>
    </source>
</evidence>
<dbReference type="GO" id="GO:0046872">
    <property type="term" value="F:metal ion binding"/>
    <property type="evidence" value="ECO:0007669"/>
    <property type="project" value="UniProtKB-KW"/>
</dbReference>
<organism evidence="5 6">
    <name type="scientific">Microbispora cellulosiformans</name>
    <dbReference type="NCBI Taxonomy" id="2614688"/>
    <lineage>
        <taxon>Bacteria</taxon>
        <taxon>Bacillati</taxon>
        <taxon>Actinomycetota</taxon>
        <taxon>Actinomycetes</taxon>
        <taxon>Streptosporangiales</taxon>
        <taxon>Streptosporangiaceae</taxon>
        <taxon>Microbispora</taxon>
    </lineage>
</organism>
<accession>A0A5J5K5T1</accession>
<proteinExistence type="inferred from homology"/>
<evidence type="ECO:0000313" key="6">
    <source>
        <dbReference type="Proteomes" id="UP000327011"/>
    </source>
</evidence>
<feature type="binding site" evidence="3">
    <location>
        <position position="99"/>
    </location>
    <ligand>
        <name>Mg(2+)</name>
        <dbReference type="ChEBI" id="CHEBI:18420"/>
        <label>1</label>
    </ligand>
</feature>
<dbReference type="Pfam" id="PF03747">
    <property type="entry name" value="ADP_ribosyl_GH"/>
    <property type="match status" value="1"/>
</dbReference>
<feature type="binding site" evidence="3">
    <location>
        <position position="330"/>
    </location>
    <ligand>
        <name>Mg(2+)</name>
        <dbReference type="ChEBI" id="CHEBI:18420"/>
        <label>1</label>
    </ligand>
</feature>
<feature type="binding site" evidence="3">
    <location>
        <position position="98"/>
    </location>
    <ligand>
        <name>Mg(2+)</name>
        <dbReference type="ChEBI" id="CHEBI:18420"/>
        <label>1</label>
    </ligand>
</feature>
<sequence length="382" mass="39553">MRRLSKGRTPLPRRRGFRRGVAGHDSGMTRDDRFAPHSIPVGDPRRDVAVRIHRAMTAFAAGDALGVPWEGRGPERIDPERVVRLPVPDRGWPRGSTSDDTAQMVLVARCLADTGGRPTSLEFLTRLAEAAPAVRGLGPTTRHALAHFHATGEPPVPTAGDRPTNGAAMRAAPIGWAVPPDRPALRRRLCEVVSAATHRAPAAVAAACVIAAMASHAVEGESVPALLEVAADEARWAVGLPEPADAVMDSRADGVTAGGHRTPADALTGAVTQAAMEAVVDAAHGRWTPPSEGVSLDAAETVAAVVHVMREAPTLAAALPYAVSLGGDTDTVAALVGGVLGAREPEGVAALGWLGLVDLGEYPGLPDLAARLAALRTSPPPE</sequence>
<protein>
    <submittedName>
        <fullName evidence="5">Crystallin J1</fullName>
    </submittedName>
</protein>
<comment type="cofactor">
    <cofactor evidence="3">
        <name>Mg(2+)</name>
        <dbReference type="ChEBI" id="CHEBI:18420"/>
    </cofactor>
    <text evidence="3">Binds 2 magnesium ions per subunit.</text>
</comment>
<dbReference type="SUPFAM" id="SSF101478">
    <property type="entry name" value="ADP-ribosylglycohydrolase"/>
    <property type="match status" value="1"/>
</dbReference>
<evidence type="ECO:0000256" key="2">
    <source>
        <dbReference type="ARBA" id="ARBA00022801"/>
    </source>
</evidence>
<name>A0A5J5K5T1_9ACTN</name>
<reference evidence="5 6" key="1">
    <citation type="submission" date="2019-09" db="EMBL/GenBank/DDBJ databases">
        <title>Screening of Novel Bioactive Compounds from Soil-Associated.</title>
        <authorList>
            <person name="Gong X."/>
        </authorList>
    </citation>
    <scope>NUCLEOTIDE SEQUENCE [LARGE SCALE GENOMIC DNA]</scope>
    <source>
        <strain evidence="5 6">Gxj-6</strain>
    </source>
</reference>
<dbReference type="InterPro" id="IPR036705">
    <property type="entry name" value="Ribosyl_crysJ1_sf"/>
</dbReference>
<dbReference type="EMBL" id="VYTZ01000003">
    <property type="protein sequence ID" value="KAA9379965.1"/>
    <property type="molecule type" value="Genomic_DNA"/>
</dbReference>
<dbReference type="GO" id="GO:0016787">
    <property type="term" value="F:hydrolase activity"/>
    <property type="evidence" value="ECO:0007669"/>
    <property type="project" value="UniProtKB-KW"/>
</dbReference>
<keyword evidence="2" id="KW-0378">Hydrolase</keyword>
<dbReference type="InterPro" id="IPR005502">
    <property type="entry name" value="Ribosyl_crysJ1"/>
</dbReference>
<keyword evidence="3" id="KW-0460">Magnesium</keyword>
<evidence type="ECO:0000313" key="5">
    <source>
        <dbReference type="EMBL" id="KAA9379965.1"/>
    </source>
</evidence>